<dbReference type="STRING" id="717231.Flexsi_1731"/>
<reference evidence="4" key="2">
    <citation type="submission" date="2011-06" db="EMBL/GenBank/DDBJ databases">
        <title>The complete genome of Flexistipes sinusarabici DSM 4947.</title>
        <authorList>
            <person name="Lucas S."/>
            <person name="Han J."/>
            <person name="Lapidus A."/>
            <person name="Bruce D."/>
            <person name="Goodwin L."/>
            <person name="Pitluck S."/>
            <person name="Peters L."/>
            <person name="Kyrpides N."/>
            <person name="Mavromatis K."/>
            <person name="Ivanova N."/>
            <person name="Mikhailova N."/>
            <person name="Chertkov O."/>
            <person name="Detter J.C."/>
            <person name="Tapia R."/>
            <person name="Han C."/>
            <person name="Land M."/>
            <person name="Hauser L."/>
            <person name="Markowitz V."/>
            <person name="Cheng J.-F."/>
            <person name="Hugenholtz P."/>
            <person name="Woyke T."/>
            <person name="Wu D."/>
            <person name="Spring S."/>
            <person name="Schroeder M."/>
            <person name="Brambilla E."/>
            <person name="Klenk H.-P."/>
            <person name="Eisen J.A."/>
        </authorList>
    </citation>
    <scope>NUCLEOTIDE SEQUENCE [LARGE SCALE GENOMIC DNA]</scope>
    <source>
        <strain evidence="4">DSM 4947 / MAS 10</strain>
    </source>
</reference>
<gene>
    <name evidence="3" type="ordered locus">Flexsi_1731</name>
</gene>
<dbReference type="Pfam" id="PF07670">
    <property type="entry name" value="Gate"/>
    <property type="match status" value="1"/>
</dbReference>
<proteinExistence type="predicted"/>
<organism evidence="3 4">
    <name type="scientific">Flexistipes sinusarabici (strain ATCC 49648 / DSM 4947 / MAS 10)</name>
    <dbReference type="NCBI Taxonomy" id="717231"/>
    <lineage>
        <taxon>Bacteria</taxon>
        <taxon>Pseudomonadati</taxon>
        <taxon>Deferribacterota</taxon>
        <taxon>Deferribacteres</taxon>
        <taxon>Deferribacterales</taxon>
        <taxon>Flexistipitaceae</taxon>
        <taxon>Flexistipes</taxon>
    </lineage>
</organism>
<dbReference type="EMBL" id="CP002858">
    <property type="protein sequence ID" value="AEI15373.1"/>
    <property type="molecule type" value="Genomic_DNA"/>
</dbReference>
<feature type="transmembrane region" description="Helical" evidence="1">
    <location>
        <begin position="53"/>
        <end position="79"/>
    </location>
</feature>
<feature type="transmembrane region" description="Helical" evidence="1">
    <location>
        <begin position="120"/>
        <end position="142"/>
    </location>
</feature>
<dbReference type="eggNOG" id="COG3366">
    <property type="taxonomic scope" value="Bacteria"/>
</dbReference>
<name>F8E9W2_FLESM</name>
<dbReference type="InterPro" id="IPR011642">
    <property type="entry name" value="Gate_dom"/>
</dbReference>
<evidence type="ECO:0000313" key="3">
    <source>
        <dbReference type="EMBL" id="AEI15373.1"/>
    </source>
</evidence>
<evidence type="ECO:0000313" key="4">
    <source>
        <dbReference type="Proteomes" id="UP000006621"/>
    </source>
</evidence>
<accession>F8E9W2</accession>
<keyword evidence="1" id="KW-0472">Membrane</keyword>
<feature type="transmembrane region" description="Helical" evidence="1">
    <location>
        <begin position="91"/>
        <end position="114"/>
    </location>
</feature>
<evidence type="ECO:0000256" key="1">
    <source>
        <dbReference type="SAM" id="Phobius"/>
    </source>
</evidence>
<dbReference type="RefSeq" id="WP_013886844.1">
    <property type="nucleotide sequence ID" value="NC_015672.1"/>
</dbReference>
<feature type="domain" description="Nucleoside transporter/FeoB GTPase Gate" evidence="2">
    <location>
        <begin position="17"/>
        <end position="105"/>
    </location>
</feature>
<sequence length="146" mass="16326">MDLNITQSLIEACLLSLKIFIIITLLLIVYEFYENSRFYNWTKKLLDRPMQTIGISSNASITMVVGIVLGIAYGAGILLKNVQERKMNSKDIALTSYFLAVCHAVFEDTLLFVAVGANGFIIIGVRILLAVILISILNKYIFRTMA</sequence>
<keyword evidence="1" id="KW-0812">Transmembrane</keyword>
<protein>
    <recommendedName>
        <fullName evidence="2">Nucleoside transporter/FeoB GTPase Gate domain-containing protein</fullName>
    </recommendedName>
</protein>
<dbReference type="OrthoDB" id="9779080at2"/>
<dbReference type="AlphaFoldDB" id="F8E9W2"/>
<dbReference type="KEGG" id="fsi:Flexsi_1731"/>
<dbReference type="Proteomes" id="UP000006621">
    <property type="component" value="Chromosome"/>
</dbReference>
<keyword evidence="4" id="KW-1185">Reference proteome</keyword>
<dbReference type="HOGENOM" id="CLU_1682808_0_0_0"/>
<reference evidence="3 4" key="1">
    <citation type="journal article" date="2011" name="Stand. Genomic Sci.">
        <title>Genome sequence of the moderately thermophilic halophile Flexistipes sinusarabici strain (MAS10).</title>
        <authorList>
            <person name="Lapidus A."/>
            <person name="Chertkov O."/>
            <person name="Nolan M."/>
            <person name="Lucas S."/>
            <person name="Hammon N."/>
            <person name="Deshpande S."/>
            <person name="Cheng J.F."/>
            <person name="Tapia R."/>
            <person name="Han C."/>
            <person name="Goodwin L."/>
            <person name="Pitluck S."/>
            <person name="Liolios K."/>
            <person name="Pagani I."/>
            <person name="Ivanova N."/>
            <person name="Huntemann M."/>
            <person name="Mavromatis K."/>
            <person name="Mikhailova N."/>
            <person name="Pati A."/>
            <person name="Chen A."/>
            <person name="Palaniappan K."/>
            <person name="Land M."/>
            <person name="Hauser L."/>
            <person name="Brambilla E.M."/>
            <person name="Rohde M."/>
            <person name="Abt B."/>
            <person name="Spring S."/>
            <person name="Goker M."/>
            <person name="Bristow J."/>
            <person name="Eisen J.A."/>
            <person name="Markowitz V."/>
            <person name="Hugenholtz P."/>
            <person name="Kyrpides N.C."/>
            <person name="Klenk H.P."/>
            <person name="Woyke T."/>
        </authorList>
    </citation>
    <scope>NUCLEOTIDE SEQUENCE [LARGE SCALE GENOMIC DNA]</scope>
    <source>
        <strain evidence="4">DSM 4947 / MAS 10</strain>
    </source>
</reference>
<evidence type="ECO:0000259" key="2">
    <source>
        <dbReference type="Pfam" id="PF07670"/>
    </source>
</evidence>
<keyword evidence="1" id="KW-1133">Transmembrane helix</keyword>
<feature type="transmembrane region" description="Helical" evidence="1">
    <location>
        <begin position="12"/>
        <end position="33"/>
    </location>
</feature>